<gene>
    <name evidence="2" type="ORF">J2X20_004603</name>
</gene>
<evidence type="ECO:0000313" key="3">
    <source>
        <dbReference type="Proteomes" id="UP001180453"/>
    </source>
</evidence>
<protein>
    <recommendedName>
        <fullName evidence="1">Pvc16 N-terminal domain-containing protein</fullName>
    </recommendedName>
</protein>
<organism evidence="2 3">
    <name type="scientific">Roseateles saccharophilus</name>
    <name type="common">Pseudomonas saccharophila</name>
    <dbReference type="NCBI Taxonomy" id="304"/>
    <lineage>
        <taxon>Bacteria</taxon>
        <taxon>Pseudomonadati</taxon>
        <taxon>Pseudomonadota</taxon>
        <taxon>Betaproteobacteria</taxon>
        <taxon>Burkholderiales</taxon>
        <taxon>Sphaerotilaceae</taxon>
        <taxon>Roseateles</taxon>
    </lineage>
</organism>
<dbReference type="InterPro" id="IPR025351">
    <property type="entry name" value="Pvc16_N"/>
</dbReference>
<dbReference type="RefSeq" id="WP_310270077.1">
    <property type="nucleotide sequence ID" value="NZ_JAVDXU010000004.1"/>
</dbReference>
<dbReference type="EMBL" id="JAVDXU010000004">
    <property type="protein sequence ID" value="MDR7271929.1"/>
    <property type="molecule type" value="Genomic_DNA"/>
</dbReference>
<accession>A0ABU1YSU5</accession>
<dbReference type="Pfam" id="PF14065">
    <property type="entry name" value="Pvc16_N"/>
    <property type="match status" value="1"/>
</dbReference>
<comment type="caution">
    <text evidence="2">The sequence shown here is derived from an EMBL/GenBank/DDBJ whole genome shotgun (WGS) entry which is preliminary data.</text>
</comment>
<name>A0ABU1YSU5_ROSSA</name>
<dbReference type="Proteomes" id="UP001180453">
    <property type="component" value="Unassembled WGS sequence"/>
</dbReference>
<sequence>MANESALLSLAESLARRLDNAWTAELRARHGDVSFQAVGSGALLADLNVQGAVLSVWPYRVTINEQMRNLSASDARRTPGLSNRPLSLDVHLLLSIWSANTALELAVFAWVLRELHRQPILDASTLSSNGGWSAEEVVQLIPAEITVEDMMRIWDAIAPSYRLSAPYVARIVQLDVEEPDALPVVARRFDYGGVPA</sequence>
<evidence type="ECO:0000259" key="1">
    <source>
        <dbReference type="Pfam" id="PF14065"/>
    </source>
</evidence>
<evidence type="ECO:0000313" key="2">
    <source>
        <dbReference type="EMBL" id="MDR7271929.1"/>
    </source>
</evidence>
<reference evidence="2 3" key="1">
    <citation type="submission" date="2023-07" db="EMBL/GenBank/DDBJ databases">
        <title>Sorghum-associated microbial communities from plants grown in Nebraska, USA.</title>
        <authorList>
            <person name="Schachtman D."/>
        </authorList>
    </citation>
    <scope>NUCLEOTIDE SEQUENCE [LARGE SCALE GENOMIC DNA]</scope>
    <source>
        <strain evidence="2 3">BE314</strain>
    </source>
</reference>
<keyword evidence="3" id="KW-1185">Reference proteome</keyword>
<proteinExistence type="predicted"/>
<feature type="domain" description="Pvc16 N-terminal" evidence="1">
    <location>
        <begin position="12"/>
        <end position="184"/>
    </location>
</feature>